<accession>A0ABX9GIE4</accession>
<dbReference type="GeneID" id="99730867"/>
<dbReference type="Proteomes" id="UP000252124">
    <property type="component" value="Unassembled WGS sequence"/>
</dbReference>
<keyword evidence="2" id="KW-1185">Reference proteome</keyword>
<dbReference type="Pfam" id="PF05930">
    <property type="entry name" value="Phage_AlpA"/>
    <property type="match status" value="1"/>
</dbReference>
<organism evidence="1 2">
    <name type="scientific">Achromobacter marplatensis</name>
    <dbReference type="NCBI Taxonomy" id="470868"/>
    <lineage>
        <taxon>Bacteria</taxon>
        <taxon>Pseudomonadati</taxon>
        <taxon>Pseudomonadota</taxon>
        <taxon>Betaproteobacteria</taxon>
        <taxon>Burkholderiales</taxon>
        <taxon>Alcaligenaceae</taxon>
        <taxon>Achromobacter</taxon>
    </lineage>
</organism>
<evidence type="ECO:0000313" key="2">
    <source>
        <dbReference type="Proteomes" id="UP000252124"/>
    </source>
</evidence>
<dbReference type="EMBL" id="QNRM01000002">
    <property type="protein sequence ID" value="RBP22632.1"/>
    <property type="molecule type" value="Genomic_DNA"/>
</dbReference>
<comment type="caution">
    <text evidence="1">The sequence shown here is derived from an EMBL/GenBank/DDBJ whole genome shotgun (WGS) entry which is preliminary data.</text>
</comment>
<proteinExistence type="predicted"/>
<name>A0ABX9GIE4_9BURK</name>
<reference evidence="1 2" key="1">
    <citation type="submission" date="2018-06" db="EMBL/GenBank/DDBJ databases">
        <title>Genomic Encyclopedia of Type Strains, Phase III (KMG-III): the genomes of soil and plant-associated and newly described type strains.</title>
        <authorList>
            <person name="Whitman W."/>
        </authorList>
    </citation>
    <scope>NUCLEOTIDE SEQUENCE [LARGE SCALE GENOMIC DNA]</scope>
    <source>
        <strain evidence="1 2">CECT 7342</strain>
    </source>
</reference>
<gene>
    <name evidence="1" type="ORF">DFP87_102376</name>
</gene>
<dbReference type="InterPro" id="IPR010260">
    <property type="entry name" value="AlpA"/>
</dbReference>
<evidence type="ECO:0000313" key="1">
    <source>
        <dbReference type="EMBL" id="RBP22632.1"/>
    </source>
</evidence>
<sequence length="95" mass="10248">MQAAILKPGCTAPYNKPVHTTETDAAALPATGYVRLPVAPALCGVAMSNIWAWTAQGRLPKLVKMSPRVCAWSVAEVRAWLAGHLVRQISNMVEH</sequence>
<protein>
    <submittedName>
        <fullName evidence="1">AlpA family transcriptional regulator</fullName>
    </submittedName>
</protein>
<dbReference type="RefSeq" id="WP_088587845.1">
    <property type="nucleotide sequence ID" value="NZ_CADIJU010000004.1"/>
</dbReference>